<comment type="similarity">
    <text evidence="1">Belongs to the glycosyl hydrolase 3 family.</text>
</comment>
<dbReference type="PRINTS" id="PR00133">
    <property type="entry name" value="GLHYDRLASE3"/>
</dbReference>
<dbReference type="InterPro" id="IPR036962">
    <property type="entry name" value="Glyco_hydro_3_N_sf"/>
</dbReference>
<dbReference type="RefSeq" id="WP_121766487.1">
    <property type="nucleotide sequence ID" value="NZ_RAZM01000038.1"/>
</dbReference>
<dbReference type="InterPro" id="IPR002772">
    <property type="entry name" value="Glyco_hydro_3_C"/>
</dbReference>
<dbReference type="InterPro" id="IPR036881">
    <property type="entry name" value="Glyco_hydro_3_C_sf"/>
</dbReference>
<evidence type="ECO:0000256" key="1">
    <source>
        <dbReference type="ARBA" id="ARBA00005336"/>
    </source>
</evidence>
<dbReference type="InterPro" id="IPR001764">
    <property type="entry name" value="Glyco_hydro_3_N"/>
</dbReference>
<organism evidence="4 5">
    <name type="scientific">Bacteroides acidifaciens</name>
    <dbReference type="NCBI Taxonomy" id="85831"/>
    <lineage>
        <taxon>Bacteria</taxon>
        <taxon>Pseudomonadati</taxon>
        <taxon>Bacteroidota</taxon>
        <taxon>Bacteroidia</taxon>
        <taxon>Bacteroidales</taxon>
        <taxon>Bacteroidaceae</taxon>
        <taxon>Bacteroides</taxon>
    </lineage>
</organism>
<dbReference type="SMART" id="SM01217">
    <property type="entry name" value="Fn3_like"/>
    <property type="match status" value="1"/>
</dbReference>
<dbReference type="PANTHER" id="PTHR42715:SF10">
    <property type="entry name" value="BETA-GLUCOSIDASE"/>
    <property type="match status" value="1"/>
</dbReference>
<dbReference type="GO" id="GO:0008422">
    <property type="term" value="F:beta-glucosidase activity"/>
    <property type="evidence" value="ECO:0007669"/>
    <property type="project" value="UniProtKB-ARBA"/>
</dbReference>
<dbReference type="InterPro" id="IPR050288">
    <property type="entry name" value="Cellulose_deg_GH3"/>
</dbReference>
<dbReference type="PROSITE" id="PS51820">
    <property type="entry name" value="PA14"/>
    <property type="match status" value="1"/>
</dbReference>
<dbReference type="PANTHER" id="PTHR42715">
    <property type="entry name" value="BETA-GLUCOSIDASE"/>
    <property type="match status" value="1"/>
</dbReference>
<proteinExistence type="inferred from homology"/>
<dbReference type="SMART" id="SM00758">
    <property type="entry name" value="PA14"/>
    <property type="match status" value="1"/>
</dbReference>
<evidence type="ECO:0000256" key="2">
    <source>
        <dbReference type="ARBA" id="ARBA00022801"/>
    </source>
</evidence>
<evidence type="ECO:0000259" key="3">
    <source>
        <dbReference type="PROSITE" id="PS51820"/>
    </source>
</evidence>
<dbReference type="Pfam" id="PF01915">
    <property type="entry name" value="Glyco_hydro_3_C"/>
    <property type="match status" value="1"/>
</dbReference>
<dbReference type="Pfam" id="PF14310">
    <property type="entry name" value="Fn3-like"/>
    <property type="match status" value="1"/>
</dbReference>
<gene>
    <name evidence="4" type="ORF">D7Y07_12300</name>
</gene>
<feature type="domain" description="PA14" evidence="3">
    <location>
        <begin position="415"/>
        <end position="561"/>
    </location>
</feature>
<dbReference type="GO" id="GO:0005975">
    <property type="term" value="P:carbohydrate metabolic process"/>
    <property type="evidence" value="ECO:0007669"/>
    <property type="project" value="InterPro"/>
</dbReference>
<dbReference type="AlphaFoldDB" id="A0A3L7YZX4"/>
<reference evidence="4 5" key="1">
    <citation type="submission" date="2018-09" db="EMBL/GenBank/DDBJ databases">
        <title>Murine metabolic-syndrome-specific gut microbial biobank.</title>
        <authorList>
            <person name="Liu C."/>
        </authorList>
    </citation>
    <scope>NUCLEOTIDE SEQUENCE [LARGE SCALE GENOMIC DNA]</scope>
    <source>
        <strain evidence="4 5">0.1X-D8-26</strain>
    </source>
</reference>
<dbReference type="InterPro" id="IPR026891">
    <property type="entry name" value="Fn3-like"/>
</dbReference>
<dbReference type="Gene3D" id="3.20.20.300">
    <property type="entry name" value="Glycoside hydrolase, family 3, N-terminal domain"/>
    <property type="match status" value="1"/>
</dbReference>
<dbReference type="SUPFAM" id="SSF51445">
    <property type="entry name" value="(Trans)glycosidases"/>
    <property type="match status" value="1"/>
</dbReference>
<comment type="caution">
    <text evidence="4">The sequence shown here is derived from an EMBL/GenBank/DDBJ whole genome shotgun (WGS) entry which is preliminary data.</text>
</comment>
<dbReference type="FunFam" id="2.60.40.10:FF:000495">
    <property type="entry name" value="Periplasmic beta-glucosidase"/>
    <property type="match status" value="1"/>
</dbReference>
<dbReference type="InterPro" id="IPR037524">
    <property type="entry name" value="PA14/GLEYA"/>
</dbReference>
<dbReference type="Pfam" id="PF00933">
    <property type="entry name" value="Glyco_hydro_3"/>
    <property type="match status" value="1"/>
</dbReference>
<dbReference type="Gene3D" id="2.60.40.10">
    <property type="entry name" value="Immunoglobulins"/>
    <property type="match status" value="1"/>
</dbReference>
<dbReference type="Gene3D" id="2.60.120.260">
    <property type="entry name" value="Galactose-binding domain-like"/>
    <property type="match status" value="1"/>
</dbReference>
<keyword evidence="2" id="KW-0378">Hydrolase</keyword>
<dbReference type="SUPFAM" id="SSF52279">
    <property type="entry name" value="Beta-D-glucan exohydrolase, C-terminal domain"/>
    <property type="match status" value="1"/>
</dbReference>
<dbReference type="Pfam" id="PF07691">
    <property type="entry name" value="PA14"/>
    <property type="match status" value="1"/>
</dbReference>
<dbReference type="InterPro" id="IPR017853">
    <property type="entry name" value="GH"/>
</dbReference>
<dbReference type="InterPro" id="IPR013783">
    <property type="entry name" value="Ig-like_fold"/>
</dbReference>
<dbReference type="Proteomes" id="UP000267159">
    <property type="component" value="Unassembled WGS sequence"/>
</dbReference>
<protein>
    <recommendedName>
        <fullName evidence="3">PA14 domain-containing protein</fullName>
    </recommendedName>
</protein>
<dbReference type="EMBL" id="RAZM01000038">
    <property type="protein sequence ID" value="RLT79711.1"/>
    <property type="molecule type" value="Genomic_DNA"/>
</dbReference>
<evidence type="ECO:0000313" key="4">
    <source>
        <dbReference type="EMBL" id="RLT79711.1"/>
    </source>
</evidence>
<name>A0A3L7YZX4_9BACE</name>
<evidence type="ECO:0000313" key="5">
    <source>
        <dbReference type="Proteomes" id="UP000267159"/>
    </source>
</evidence>
<sequence length="831" mass="92784">MKVVEKRWYACLLLIVAVCMQAQDREKKIEALLSALTVEEKVSLCSGGFSCFKGIPRLNIPDVGWCDGPRGPNGRAGATAFPSGILFGATWNPEMVERAGNVMGEELRAMKRSILLGPACNILRDPLCGRFFEYYTEDPCLNSALTVAQVKGIQSQGVAACLKHYACNNRENNRNYYMSVIDDRTMHEIYLPAFKEAVKDADVQTVMTSANGMNYEFVSDSRKMQTDILKNRWGFQGFIMTDWLQTRSTEKAAFAGLDVSMPGGDACGFGTALLNAVKAGRVSMDVIDDKVRRILRVYDYIGILDREDRSAGATISTPEHHRTALEIAEQGIVLLKNEKNALPMNAHKLKNVLVIGPNADKRFCLGGMGGSSWMESTYEVTVLQGIKRLLGENKVSYISSDELGDFRPLSAEMSPDGAGFTAQYFVRDSKQPILTRTEQAVDFMWEMKSPDASIQADKFREARFEMKFIPPVDGKYTFRFTAGGGIAYVYNNEWAGAPVTIAHPGKGEGTVSASLDLKKGVMLRLCLIYKKDKGDAAVRVEWQSPQTELAARQWKQIERAARKADAVVFVGGIDHSLDTEGRDRLSLTFPQLQETLINRLAKLNKHTHVVLINGSPLEIGGWLPNVVSLTEAWYPGMEGGTAVANILFGKTNPSGRMPFTWPKKLEDAPSYKFGYQDNDNVLYTEGLKVGYRYFDTAQVEPEFTFGYGLSYTTFDYRNLQLRKTRATIVSGSVEVHNTGSRDGSELVQVYVKPLRPSVERPQHELKWFKKVFVPAGKSVRVEFELAKEAFSFYDVRLGNWRVDAGEYEIELCRDSRNVIKSSRMVLDSESN</sequence>
<accession>A0A3L7YZX4</accession>
<dbReference type="InterPro" id="IPR011658">
    <property type="entry name" value="PA14_dom"/>
</dbReference>
<dbReference type="Gene3D" id="3.40.50.1700">
    <property type="entry name" value="Glycoside hydrolase family 3 C-terminal domain"/>
    <property type="match status" value="1"/>
</dbReference>